<protein>
    <recommendedName>
        <fullName evidence="3">Single-stranded DNA-binding protein</fullName>
    </recommendedName>
</protein>
<organism evidence="1 2">
    <name type="scientific">Bacillus cereus</name>
    <dbReference type="NCBI Taxonomy" id="1396"/>
    <lineage>
        <taxon>Bacteria</taxon>
        <taxon>Bacillati</taxon>
        <taxon>Bacillota</taxon>
        <taxon>Bacilli</taxon>
        <taxon>Bacillales</taxon>
        <taxon>Bacillaceae</taxon>
        <taxon>Bacillus</taxon>
        <taxon>Bacillus cereus group</taxon>
    </lineage>
</organism>
<dbReference type="AlphaFoldDB" id="A0ABD7D9X2"/>
<evidence type="ECO:0008006" key="3">
    <source>
        <dbReference type="Google" id="ProtNLM"/>
    </source>
</evidence>
<reference evidence="1 2" key="1">
    <citation type="submission" date="2021-02" db="EMBL/GenBank/DDBJ databases">
        <title>Bacillus cereus VKM B-370.</title>
        <authorList>
            <person name="Kazantseva O.A."/>
            <person name="Piligrimova E.G."/>
            <person name="Buzikov R.M."/>
            <person name="Shadrin A.M."/>
        </authorList>
    </citation>
    <scope>NUCLEOTIDE SEQUENCE [LARGE SCALE GENOMIC DNA]</scope>
    <source>
        <strain evidence="1 2">VKM B-370</strain>
    </source>
</reference>
<dbReference type="Proteomes" id="UP000663613">
    <property type="component" value="Chromosome"/>
</dbReference>
<proteinExistence type="predicted"/>
<accession>A0ABD7D9X2</accession>
<evidence type="ECO:0000313" key="1">
    <source>
        <dbReference type="EMBL" id="QRY13370.1"/>
    </source>
</evidence>
<gene>
    <name evidence="1" type="ORF">JTF64_14800</name>
</gene>
<dbReference type="RefSeq" id="WP_139788911.1">
    <property type="nucleotide sequence ID" value="NZ_CP070339.1"/>
</dbReference>
<evidence type="ECO:0000313" key="2">
    <source>
        <dbReference type="Proteomes" id="UP000663613"/>
    </source>
</evidence>
<name>A0ABD7D9X2_BACCE</name>
<sequence length="104" mass="11918">MNTKTVQSTEVVVIGVKKVSFEKDGKKVEGTKVYLADKDELSQNTSKGYLPAERWFTGFEKFEEFKSTELPGKYQMEYNIRLDGSKANLIIHRFSFIENVTLGQ</sequence>
<dbReference type="EMBL" id="CP070339">
    <property type="protein sequence ID" value="QRY13370.1"/>
    <property type="molecule type" value="Genomic_DNA"/>
</dbReference>